<feature type="region of interest" description="Disordered" evidence="11">
    <location>
        <begin position="179"/>
        <end position="206"/>
    </location>
</feature>
<keyword evidence="14" id="KW-1185">Reference proteome</keyword>
<keyword evidence="3 10" id="KW-0997">Cell inner membrane</keyword>
<comment type="function">
    <text evidence="10">Hydrolyzes the pyrophosphate bond of UDP-2,3-diacylglucosamine to yield 2,3-diacylglucosamine 1-phosphate (lipid X) and UMP by catalyzing the attack of water at the alpha-P atom. Involved in the biosynthesis of lipid A, a phosphorylated glycolipid that anchors the lipopolysaccharide to the outer membrane of the cell.</text>
</comment>
<comment type="cofactor">
    <cofactor evidence="10">
        <name>Mn(2+)</name>
        <dbReference type="ChEBI" id="CHEBI:29035"/>
    </cofactor>
    <text evidence="10">Binds 2 Mn(2+) ions per subunit in a binuclear metal center.</text>
</comment>
<dbReference type="EC" id="3.6.1.54" evidence="10"/>
<feature type="binding site" evidence="10">
    <location>
        <position position="134"/>
    </location>
    <ligand>
        <name>Mn(2+)</name>
        <dbReference type="ChEBI" id="CHEBI:29035"/>
        <label>2</label>
    </ligand>
</feature>
<comment type="subcellular location">
    <subcellularLocation>
        <location evidence="10">Cell inner membrane</location>
        <topology evidence="10">Peripheral membrane protein</topology>
        <orientation evidence="10">Cytoplasmic side</orientation>
    </subcellularLocation>
</comment>
<gene>
    <name evidence="10" type="primary">lpxH</name>
    <name evidence="13" type="ORF">AX018_1002164</name>
</gene>
<keyword evidence="8 10" id="KW-0472">Membrane</keyword>
<feature type="binding site" evidence="10">
    <location>
        <position position="27"/>
    </location>
    <ligand>
        <name>Mn(2+)</name>
        <dbReference type="ChEBI" id="CHEBI:29035"/>
        <label>1</label>
    </ligand>
</feature>
<dbReference type="GO" id="GO:0005737">
    <property type="term" value="C:cytoplasm"/>
    <property type="evidence" value="ECO:0007669"/>
    <property type="project" value="InterPro"/>
</dbReference>
<evidence type="ECO:0000256" key="7">
    <source>
        <dbReference type="ARBA" id="ARBA00023098"/>
    </source>
</evidence>
<accession>A0A328ZME9</accession>
<dbReference type="SUPFAM" id="SSF56300">
    <property type="entry name" value="Metallo-dependent phosphatases"/>
    <property type="match status" value="1"/>
</dbReference>
<feature type="binding site" evidence="10">
    <location>
        <position position="56"/>
    </location>
    <ligand>
        <name>Mn(2+)</name>
        <dbReference type="ChEBI" id="CHEBI:29035"/>
        <label>2</label>
    </ligand>
</feature>
<dbReference type="GO" id="GO:0019897">
    <property type="term" value="C:extrinsic component of plasma membrane"/>
    <property type="evidence" value="ECO:0007669"/>
    <property type="project" value="UniProtKB-UniRule"/>
</dbReference>
<dbReference type="GO" id="GO:0030145">
    <property type="term" value="F:manganese ion binding"/>
    <property type="evidence" value="ECO:0007669"/>
    <property type="project" value="UniProtKB-UniRule"/>
</dbReference>
<dbReference type="CDD" id="cd07398">
    <property type="entry name" value="MPP_YbbF-LpxH"/>
    <property type="match status" value="1"/>
</dbReference>
<evidence type="ECO:0000313" key="13">
    <source>
        <dbReference type="EMBL" id="RAR86203.1"/>
    </source>
</evidence>
<dbReference type="InterPro" id="IPR010138">
    <property type="entry name" value="UDP-diacylglucosamine_Hdrlase"/>
</dbReference>
<keyword evidence="5 10" id="KW-0479">Metal-binding</keyword>
<dbReference type="Gene3D" id="3.60.21.10">
    <property type="match status" value="1"/>
</dbReference>
<dbReference type="HAMAP" id="MF_00575">
    <property type="entry name" value="LpxH"/>
    <property type="match status" value="1"/>
</dbReference>
<feature type="binding site" evidence="10">
    <location>
        <position position="142"/>
    </location>
    <ligand>
        <name>substrate</name>
    </ligand>
</feature>
<keyword evidence="2 10" id="KW-0444">Lipid biosynthesis</keyword>
<feature type="binding site" evidence="10">
    <location>
        <begin position="96"/>
        <end position="97"/>
    </location>
    <ligand>
        <name>substrate</name>
    </ligand>
</feature>
<dbReference type="AlphaFoldDB" id="A0A328ZME9"/>
<feature type="binding site" evidence="10">
    <location>
        <position position="235"/>
    </location>
    <ligand>
        <name>Mn(2+)</name>
        <dbReference type="ChEBI" id="CHEBI:29035"/>
        <label>1</label>
    </ligand>
</feature>
<dbReference type="GO" id="GO:0009245">
    <property type="term" value="P:lipid A biosynthetic process"/>
    <property type="evidence" value="ECO:0007669"/>
    <property type="project" value="UniProtKB-UniRule"/>
</dbReference>
<evidence type="ECO:0000256" key="10">
    <source>
        <dbReference type="HAMAP-Rule" id="MF_00575"/>
    </source>
</evidence>
<evidence type="ECO:0000256" key="5">
    <source>
        <dbReference type="ARBA" id="ARBA00022723"/>
    </source>
</evidence>
<proteinExistence type="inferred from homology"/>
<feature type="binding site" evidence="10">
    <location>
        <position position="56"/>
    </location>
    <ligand>
        <name>Mn(2+)</name>
        <dbReference type="ChEBI" id="CHEBI:29035"/>
        <label>1</label>
    </ligand>
</feature>
<protein>
    <recommendedName>
        <fullName evidence="10">UDP-2,3-diacylglucosamine hydrolase</fullName>
        <ecNumber evidence="10">3.6.1.54</ecNumber>
    </recommendedName>
    <alternativeName>
        <fullName evidence="10">UDP-2,3-diacylglucosamine diphosphatase</fullName>
    </alternativeName>
</protein>
<evidence type="ECO:0000259" key="12">
    <source>
        <dbReference type="Pfam" id="PF00149"/>
    </source>
</evidence>
<comment type="caution">
    <text evidence="10">Lacks conserved residue(s) required for the propagation of feature annotation.</text>
</comment>
<organism evidence="13 14">
    <name type="scientific">Paracidovorax anthurii</name>
    <dbReference type="NCBI Taxonomy" id="78229"/>
    <lineage>
        <taxon>Bacteria</taxon>
        <taxon>Pseudomonadati</taxon>
        <taxon>Pseudomonadota</taxon>
        <taxon>Betaproteobacteria</taxon>
        <taxon>Burkholderiales</taxon>
        <taxon>Comamonadaceae</taxon>
        <taxon>Paracidovorax</taxon>
    </lineage>
</organism>
<reference evidence="13 14" key="1">
    <citation type="submission" date="2018-06" db="EMBL/GenBank/DDBJ databases">
        <title>Genomic Encyclopedia of Archaeal and Bacterial Type Strains, Phase II (KMG-II): from individual species to whole genera.</title>
        <authorList>
            <person name="Goeker M."/>
        </authorList>
    </citation>
    <scope>NUCLEOTIDE SEQUENCE [LARGE SCALE GENOMIC DNA]</scope>
    <source>
        <strain evidence="13 14">CFPB 3232</strain>
    </source>
</reference>
<feature type="domain" description="Calcineurin-like phosphoesterase" evidence="12">
    <location>
        <begin position="21"/>
        <end position="237"/>
    </location>
</feature>
<feature type="compositionally biased region" description="Gly residues" evidence="11">
    <location>
        <begin position="191"/>
        <end position="200"/>
    </location>
</feature>
<evidence type="ECO:0000256" key="4">
    <source>
        <dbReference type="ARBA" id="ARBA00022556"/>
    </source>
</evidence>
<dbReference type="OrthoDB" id="9783283at2"/>
<keyword evidence="7 10" id="KW-0443">Lipid metabolism</keyword>
<comment type="pathway">
    <text evidence="10">Glycolipid biosynthesis; lipid IV(A) biosynthesis; lipid IV(A) from (3R)-3-hydroxytetradecanoyl-[acyl-carrier-protein] and UDP-N-acetyl-alpha-D-glucosamine: step 4/6.</text>
</comment>
<dbReference type="NCBIfam" id="NF003743">
    <property type="entry name" value="PRK05340.1"/>
    <property type="match status" value="1"/>
</dbReference>
<dbReference type="PANTHER" id="PTHR34990">
    <property type="entry name" value="UDP-2,3-DIACYLGLUCOSAMINE HYDROLASE-RELATED"/>
    <property type="match status" value="1"/>
</dbReference>
<dbReference type="PANTHER" id="PTHR34990:SF1">
    <property type="entry name" value="UDP-2,3-DIACYLGLUCOSAMINE HYDROLASE"/>
    <property type="match status" value="1"/>
</dbReference>
<sequence>MTPAVPRFEELAAPADWRAVDFISDLHLQAEEPATFEAWRRYMERTRADALFILGDLFEVWVGDDCLDDAGGFEARCCEVLRATARRMPVHYLHGNRDFLAGERFLAHCGLRGLHEPTVLAFGPGARQRFVLSHGDLLCLDDVAYQRFRAEARGAAWQARFLAQPLAVRREQARAIRLQSEAKRQQQQAGPGTGGPGATGLDGTTDYDRLDLDTDATRAWLAAARAGTLIHGHTHRPAEHALGPIDGAEPSAPGRRVVLSDWDAAASPPRAEVLRLALRESSAPALERRPAALS</sequence>
<feature type="binding site" evidence="10">
    <location>
        <position position="96"/>
    </location>
    <ligand>
        <name>Mn(2+)</name>
        <dbReference type="ChEBI" id="CHEBI:29035"/>
        <label>2</label>
    </ligand>
</feature>
<dbReference type="EMBL" id="QLTA01000002">
    <property type="protein sequence ID" value="RAR86203.1"/>
    <property type="molecule type" value="Genomic_DNA"/>
</dbReference>
<evidence type="ECO:0000313" key="14">
    <source>
        <dbReference type="Proteomes" id="UP000248856"/>
    </source>
</evidence>
<keyword evidence="9 10" id="KW-0464">Manganese</keyword>
<feature type="binding site" evidence="10">
    <location>
        <position position="180"/>
    </location>
    <ligand>
        <name>substrate</name>
    </ligand>
</feature>
<evidence type="ECO:0000256" key="6">
    <source>
        <dbReference type="ARBA" id="ARBA00022801"/>
    </source>
</evidence>
<evidence type="ECO:0000256" key="2">
    <source>
        <dbReference type="ARBA" id="ARBA00022516"/>
    </source>
</evidence>
<feature type="binding site" evidence="10">
    <location>
        <position position="25"/>
    </location>
    <ligand>
        <name>Mn(2+)</name>
        <dbReference type="ChEBI" id="CHEBI:29035"/>
        <label>1</label>
    </ligand>
</feature>
<evidence type="ECO:0000256" key="9">
    <source>
        <dbReference type="ARBA" id="ARBA00023211"/>
    </source>
</evidence>
<feature type="binding site" evidence="10">
    <location>
        <position position="187"/>
    </location>
    <ligand>
        <name>substrate</name>
    </ligand>
</feature>
<dbReference type="GO" id="GO:0008758">
    <property type="term" value="F:UDP-2,3-diacylglucosamine hydrolase activity"/>
    <property type="evidence" value="ECO:0007669"/>
    <property type="project" value="UniProtKB-UniRule"/>
</dbReference>
<keyword evidence="6 10" id="KW-0378">Hydrolase</keyword>
<dbReference type="RefSeq" id="WP_111875620.1">
    <property type="nucleotide sequence ID" value="NZ_CBCSGC010000052.1"/>
</dbReference>
<dbReference type="InterPro" id="IPR029052">
    <property type="entry name" value="Metallo-depent_PP-like"/>
</dbReference>
<feature type="binding site" evidence="10">
    <location>
        <position position="233"/>
    </location>
    <ligand>
        <name>Mn(2+)</name>
        <dbReference type="ChEBI" id="CHEBI:29035"/>
        <label>2</label>
    </ligand>
</feature>
<dbReference type="InterPro" id="IPR004843">
    <property type="entry name" value="Calcineurin-like_PHP"/>
</dbReference>
<keyword evidence="1 10" id="KW-1003">Cell membrane</keyword>
<name>A0A328ZME9_9BURK</name>
<evidence type="ECO:0000256" key="3">
    <source>
        <dbReference type="ARBA" id="ARBA00022519"/>
    </source>
</evidence>
<evidence type="ECO:0000256" key="11">
    <source>
        <dbReference type="SAM" id="MobiDB-lite"/>
    </source>
</evidence>
<evidence type="ECO:0000256" key="1">
    <source>
        <dbReference type="ARBA" id="ARBA00022475"/>
    </source>
</evidence>
<comment type="similarity">
    <text evidence="10">Belongs to the LpxH family.</text>
</comment>
<comment type="catalytic activity">
    <reaction evidence="10">
        <text>UDP-2-N,3-O-bis[(3R)-3-hydroxytetradecanoyl]-alpha-D-glucosamine + H2O = 2-N,3-O-bis[(3R)-3-hydroxytetradecanoyl]-alpha-D-glucosaminyl 1-phosphate + UMP + 2 H(+)</text>
        <dbReference type="Rhea" id="RHEA:25213"/>
        <dbReference type="ChEBI" id="CHEBI:15377"/>
        <dbReference type="ChEBI" id="CHEBI:15378"/>
        <dbReference type="ChEBI" id="CHEBI:57865"/>
        <dbReference type="ChEBI" id="CHEBI:57957"/>
        <dbReference type="ChEBI" id="CHEBI:78847"/>
        <dbReference type="EC" id="3.6.1.54"/>
    </reaction>
</comment>
<feature type="binding site" evidence="10">
    <location>
        <position position="233"/>
    </location>
    <ligand>
        <name>substrate</name>
    </ligand>
</feature>
<keyword evidence="4 10" id="KW-0441">Lipid A biosynthesis</keyword>
<dbReference type="Proteomes" id="UP000248856">
    <property type="component" value="Unassembled WGS sequence"/>
</dbReference>
<dbReference type="UniPathway" id="UPA00359">
    <property type="reaction ID" value="UER00480"/>
</dbReference>
<comment type="caution">
    <text evidence="13">The sequence shown here is derived from an EMBL/GenBank/DDBJ whole genome shotgun (WGS) entry which is preliminary data.</text>
</comment>
<dbReference type="Pfam" id="PF00149">
    <property type="entry name" value="Metallophos"/>
    <property type="match status" value="1"/>
</dbReference>
<evidence type="ECO:0000256" key="8">
    <source>
        <dbReference type="ARBA" id="ARBA00023136"/>
    </source>
</evidence>
<dbReference type="InterPro" id="IPR043461">
    <property type="entry name" value="LpxH-like"/>
</dbReference>